<feature type="region of interest" description="Disordered" evidence="1">
    <location>
        <begin position="137"/>
        <end position="166"/>
    </location>
</feature>
<dbReference type="AlphaFoldDB" id="A0A364MW57"/>
<feature type="compositionally biased region" description="Basic and acidic residues" evidence="1">
    <location>
        <begin position="152"/>
        <end position="166"/>
    </location>
</feature>
<reference evidence="3" key="1">
    <citation type="submission" date="2018-05" db="EMBL/GenBank/DDBJ databases">
        <title>Draft genome sequence of Stemphylium lycopersici strain CIDEFI 213.</title>
        <authorList>
            <person name="Medina R."/>
            <person name="Franco M.E.E."/>
            <person name="Lucentini C.G."/>
            <person name="Saparrat M.C.N."/>
            <person name="Balatti P.A."/>
        </authorList>
    </citation>
    <scope>NUCLEOTIDE SEQUENCE [LARGE SCALE GENOMIC DNA]</scope>
    <source>
        <strain evidence="3">CIDEFI 213</strain>
    </source>
</reference>
<accession>A0A364MW57</accession>
<evidence type="ECO:0000313" key="3">
    <source>
        <dbReference type="Proteomes" id="UP000249619"/>
    </source>
</evidence>
<comment type="caution">
    <text evidence="2">The sequence shown here is derived from an EMBL/GenBank/DDBJ whole genome shotgun (WGS) entry which is preliminary data.</text>
</comment>
<evidence type="ECO:0000313" key="2">
    <source>
        <dbReference type="EMBL" id="RAR05016.1"/>
    </source>
</evidence>
<gene>
    <name evidence="2" type="ORF">DDE83_007594</name>
</gene>
<sequence length="200" mass="22563">MPNDINATNAILPQIRLQHRLPDLAAKVDRGHEDGKLEFETAMREAPVKKAKLVNPGWVLQSSTPSEASGKHSVVAMLDTVPPETGSESEPTALIVKPFPHTLQHDPPTSAQKLQPPKRRDTDDRYWRWSTHSRLDSFNTLSSEPTTSTISDVDKDQRREPDTKHKDIRVSINCLDDWFSAMDEAEEGEEEGQPENCRDF</sequence>
<protein>
    <submittedName>
        <fullName evidence="2">Uncharacterized protein</fullName>
    </submittedName>
</protein>
<dbReference type="Proteomes" id="UP000249619">
    <property type="component" value="Unassembled WGS sequence"/>
</dbReference>
<feature type="compositionally biased region" description="Polar residues" evidence="1">
    <location>
        <begin position="137"/>
        <end position="151"/>
    </location>
</feature>
<organism evidence="2 3">
    <name type="scientific">Stemphylium lycopersici</name>
    <name type="common">Tomato gray leaf spot disease fungus</name>
    <name type="synonym">Thyrospora lycopersici</name>
    <dbReference type="NCBI Taxonomy" id="183478"/>
    <lineage>
        <taxon>Eukaryota</taxon>
        <taxon>Fungi</taxon>
        <taxon>Dikarya</taxon>
        <taxon>Ascomycota</taxon>
        <taxon>Pezizomycotina</taxon>
        <taxon>Dothideomycetes</taxon>
        <taxon>Pleosporomycetidae</taxon>
        <taxon>Pleosporales</taxon>
        <taxon>Pleosporineae</taxon>
        <taxon>Pleosporaceae</taxon>
        <taxon>Stemphylium</taxon>
    </lineage>
</organism>
<keyword evidence="3" id="KW-1185">Reference proteome</keyword>
<dbReference type="EMBL" id="QGDH01000142">
    <property type="protein sequence ID" value="RAR05016.1"/>
    <property type="molecule type" value="Genomic_DNA"/>
</dbReference>
<proteinExistence type="predicted"/>
<feature type="region of interest" description="Disordered" evidence="1">
    <location>
        <begin position="100"/>
        <end position="123"/>
    </location>
</feature>
<evidence type="ECO:0000256" key="1">
    <source>
        <dbReference type="SAM" id="MobiDB-lite"/>
    </source>
</evidence>
<name>A0A364MW57_STELY</name>